<evidence type="ECO:0000259" key="6">
    <source>
        <dbReference type="PROSITE" id="PS51007"/>
    </source>
</evidence>
<gene>
    <name evidence="7" type="ORF">J0A69_16735</name>
</gene>
<feature type="transmembrane region" description="Helical" evidence="5">
    <location>
        <begin position="7"/>
        <end position="26"/>
    </location>
</feature>
<comment type="caution">
    <text evidence="7">The sequence shown here is derived from an EMBL/GenBank/DDBJ whole genome shotgun (WGS) entry which is preliminary data.</text>
</comment>
<dbReference type="EMBL" id="JAFKCU010000004">
    <property type="protein sequence ID" value="MBN7817091.1"/>
    <property type="molecule type" value="Genomic_DNA"/>
</dbReference>
<keyword evidence="1 4" id="KW-0349">Heme</keyword>
<evidence type="ECO:0000256" key="3">
    <source>
        <dbReference type="ARBA" id="ARBA00023004"/>
    </source>
</evidence>
<dbReference type="PANTHER" id="PTHR35008:SF8">
    <property type="entry name" value="ALCOHOL DEHYDROGENASE CYTOCHROME C SUBUNIT"/>
    <property type="match status" value="1"/>
</dbReference>
<keyword evidence="5" id="KW-0472">Membrane</keyword>
<dbReference type="Gene3D" id="1.10.760.10">
    <property type="entry name" value="Cytochrome c-like domain"/>
    <property type="match status" value="2"/>
</dbReference>
<dbReference type="InterPro" id="IPR051459">
    <property type="entry name" value="Cytochrome_c-type_DH"/>
</dbReference>
<dbReference type="SUPFAM" id="SSF46626">
    <property type="entry name" value="Cytochrome c"/>
    <property type="match status" value="2"/>
</dbReference>
<protein>
    <submittedName>
        <fullName evidence="7">Cytochrome C</fullName>
    </submittedName>
</protein>
<dbReference type="PANTHER" id="PTHR35008">
    <property type="entry name" value="BLL4482 PROTEIN-RELATED"/>
    <property type="match status" value="1"/>
</dbReference>
<keyword evidence="2 4" id="KW-0479">Metal-binding</keyword>
<feature type="domain" description="Cytochrome c" evidence="6">
    <location>
        <begin position="48"/>
        <end position="158"/>
    </location>
</feature>
<dbReference type="InterPro" id="IPR009056">
    <property type="entry name" value="Cyt_c-like_dom"/>
</dbReference>
<proteinExistence type="predicted"/>
<name>A0ABS3CKS5_9BACT</name>
<keyword evidence="5" id="KW-0812">Transmembrane</keyword>
<sequence>MKNLIKVIAVIIGLALTAFIFLMLYVQTNWDRKYDSPYPDLKASTDSAAIARGKYLVYGPAHCASCHISLDDYEAMEAGEQVPLKGGEVFNLKIGVLTAINLTPDKETGIGNLTDGEIARAMRDAIGHDGRVLPPFMPFKLMTDEDVIAVLSFLRSQTPVSNKINKPEYTREGKWRLSTGSHQPRIIEGTPKKSIPREASVVYGEYLVNTVANCVGCHSVASIEYGVKEFEFGPLSGGVQFGGTNVNNYRFITPNLTPEKQTGIIANWGEEAFLARFKQGRIYENSPMPWGSFARMDEVDIRAIYRYLNSIPPIAHKIEKTVYGPGEEIPSF</sequence>
<dbReference type="PROSITE" id="PS51007">
    <property type="entry name" value="CYTC"/>
    <property type="match status" value="2"/>
</dbReference>
<organism evidence="7 8">
    <name type="scientific">Algoriphagus pacificus</name>
    <dbReference type="NCBI Taxonomy" id="2811234"/>
    <lineage>
        <taxon>Bacteria</taxon>
        <taxon>Pseudomonadati</taxon>
        <taxon>Bacteroidota</taxon>
        <taxon>Cytophagia</taxon>
        <taxon>Cytophagales</taxon>
        <taxon>Cyclobacteriaceae</taxon>
        <taxon>Algoriphagus</taxon>
    </lineage>
</organism>
<dbReference type="Proteomes" id="UP000664480">
    <property type="component" value="Unassembled WGS sequence"/>
</dbReference>
<feature type="domain" description="Cytochrome c" evidence="6">
    <location>
        <begin position="199"/>
        <end position="312"/>
    </location>
</feature>
<evidence type="ECO:0000256" key="4">
    <source>
        <dbReference type="PROSITE-ProRule" id="PRU00433"/>
    </source>
</evidence>
<accession>A0ABS3CKS5</accession>
<evidence type="ECO:0000313" key="8">
    <source>
        <dbReference type="Proteomes" id="UP000664480"/>
    </source>
</evidence>
<keyword evidence="3 4" id="KW-0408">Iron</keyword>
<evidence type="ECO:0000313" key="7">
    <source>
        <dbReference type="EMBL" id="MBN7817091.1"/>
    </source>
</evidence>
<keyword evidence="5" id="KW-1133">Transmembrane helix</keyword>
<evidence type="ECO:0000256" key="2">
    <source>
        <dbReference type="ARBA" id="ARBA00022723"/>
    </source>
</evidence>
<dbReference type="InterPro" id="IPR036909">
    <property type="entry name" value="Cyt_c-like_dom_sf"/>
</dbReference>
<evidence type="ECO:0000256" key="1">
    <source>
        <dbReference type="ARBA" id="ARBA00022617"/>
    </source>
</evidence>
<reference evidence="7 8" key="1">
    <citation type="submission" date="2021-03" db="EMBL/GenBank/DDBJ databases">
        <title>novel species isolated from a fishpond in China.</title>
        <authorList>
            <person name="Lu H."/>
            <person name="Cai Z."/>
        </authorList>
    </citation>
    <scope>NUCLEOTIDE SEQUENCE [LARGE SCALE GENOMIC DNA]</scope>
    <source>
        <strain evidence="7 8">YJ13C</strain>
    </source>
</reference>
<dbReference type="RefSeq" id="WP_206587767.1">
    <property type="nucleotide sequence ID" value="NZ_JAFKCU010000004.1"/>
</dbReference>
<evidence type="ECO:0000256" key="5">
    <source>
        <dbReference type="SAM" id="Phobius"/>
    </source>
</evidence>
<keyword evidence="8" id="KW-1185">Reference proteome</keyword>